<name>A0A7Z9E0Y1_9CYAN</name>
<dbReference type="OrthoDB" id="420529at2"/>
<accession>A0A7Z9E0Y1</accession>
<dbReference type="RefSeq" id="WP_083620373.1">
    <property type="nucleotide sequence ID" value="NZ_LR735014.1"/>
</dbReference>
<proteinExistence type="predicted"/>
<evidence type="ECO:0000313" key="1">
    <source>
        <dbReference type="EMBL" id="VXD22177.1"/>
    </source>
</evidence>
<dbReference type="EMBL" id="CZCS02000206">
    <property type="protein sequence ID" value="VXD22177.1"/>
    <property type="molecule type" value="Genomic_DNA"/>
</dbReference>
<dbReference type="Proteomes" id="UP000182190">
    <property type="component" value="Unassembled WGS sequence"/>
</dbReference>
<gene>
    <name evidence="1" type="ORF">PL9631_640008</name>
</gene>
<comment type="caution">
    <text evidence="1">The sequence shown here is derived from an EMBL/GenBank/DDBJ whole genome shotgun (WGS) entry which is preliminary data.</text>
</comment>
<evidence type="ECO:0000313" key="2">
    <source>
        <dbReference type="Proteomes" id="UP000182190"/>
    </source>
</evidence>
<organism evidence="1 2">
    <name type="scientific">Planktothrix paucivesiculata PCC 9631</name>
    <dbReference type="NCBI Taxonomy" id="671071"/>
    <lineage>
        <taxon>Bacteria</taxon>
        <taxon>Bacillati</taxon>
        <taxon>Cyanobacteriota</taxon>
        <taxon>Cyanophyceae</taxon>
        <taxon>Oscillatoriophycideae</taxon>
        <taxon>Oscillatoriales</taxon>
        <taxon>Microcoleaceae</taxon>
        <taxon>Planktothrix</taxon>
    </lineage>
</organism>
<keyword evidence="2" id="KW-1185">Reference proteome</keyword>
<protein>
    <submittedName>
        <fullName evidence="1">Uncharacterized protein</fullName>
    </submittedName>
</protein>
<sequence length="65" mass="7723">MENKAVLSSTLEMRSQSVNINHRIIINITPYEVDITLIEAQEVMEYWEKWKVIVGQFWSQQRNIA</sequence>
<dbReference type="AlphaFoldDB" id="A0A7Z9E0Y1"/>
<reference evidence="1" key="1">
    <citation type="submission" date="2019-10" db="EMBL/GenBank/DDBJ databases">
        <authorList>
            <consortium name="Genoscope - CEA"/>
            <person name="William W."/>
        </authorList>
    </citation>
    <scope>NUCLEOTIDE SEQUENCE [LARGE SCALE GENOMIC DNA]</scope>
    <source>
        <strain evidence="1">BBR_PRJEB10994</strain>
    </source>
</reference>